<evidence type="ECO:0000259" key="1">
    <source>
        <dbReference type="Pfam" id="PF20209"/>
    </source>
</evidence>
<reference evidence="2 3" key="1">
    <citation type="journal article" date="2019" name="Nat. Ecol. Evol.">
        <title>Megaphylogeny resolves global patterns of mushroom evolution.</title>
        <authorList>
            <person name="Varga T."/>
            <person name="Krizsan K."/>
            <person name="Foldi C."/>
            <person name="Dima B."/>
            <person name="Sanchez-Garcia M."/>
            <person name="Sanchez-Ramirez S."/>
            <person name="Szollosi G.J."/>
            <person name="Szarkandi J.G."/>
            <person name="Papp V."/>
            <person name="Albert L."/>
            <person name="Andreopoulos W."/>
            <person name="Angelini C."/>
            <person name="Antonin V."/>
            <person name="Barry K.W."/>
            <person name="Bougher N.L."/>
            <person name="Buchanan P."/>
            <person name="Buyck B."/>
            <person name="Bense V."/>
            <person name="Catcheside P."/>
            <person name="Chovatia M."/>
            <person name="Cooper J."/>
            <person name="Damon W."/>
            <person name="Desjardin D."/>
            <person name="Finy P."/>
            <person name="Geml J."/>
            <person name="Haridas S."/>
            <person name="Hughes K."/>
            <person name="Justo A."/>
            <person name="Karasinski D."/>
            <person name="Kautmanova I."/>
            <person name="Kiss B."/>
            <person name="Kocsube S."/>
            <person name="Kotiranta H."/>
            <person name="LaButti K.M."/>
            <person name="Lechner B.E."/>
            <person name="Liimatainen K."/>
            <person name="Lipzen A."/>
            <person name="Lukacs Z."/>
            <person name="Mihaltcheva S."/>
            <person name="Morgado L.N."/>
            <person name="Niskanen T."/>
            <person name="Noordeloos M.E."/>
            <person name="Ohm R.A."/>
            <person name="Ortiz-Santana B."/>
            <person name="Ovrebo C."/>
            <person name="Racz N."/>
            <person name="Riley R."/>
            <person name="Savchenko A."/>
            <person name="Shiryaev A."/>
            <person name="Soop K."/>
            <person name="Spirin V."/>
            <person name="Szebenyi C."/>
            <person name="Tomsovsky M."/>
            <person name="Tulloss R.E."/>
            <person name="Uehling J."/>
            <person name="Grigoriev I.V."/>
            <person name="Vagvolgyi C."/>
            <person name="Papp T."/>
            <person name="Martin F.M."/>
            <person name="Miettinen O."/>
            <person name="Hibbett D.S."/>
            <person name="Nagy L.G."/>
        </authorList>
    </citation>
    <scope>NUCLEOTIDE SEQUENCE [LARGE SCALE GENOMIC DNA]</scope>
    <source>
        <strain evidence="2 3">CBS 962.96</strain>
    </source>
</reference>
<dbReference type="EMBL" id="ML179421">
    <property type="protein sequence ID" value="THU88124.1"/>
    <property type="molecule type" value="Genomic_DNA"/>
</dbReference>
<protein>
    <recommendedName>
        <fullName evidence="1">DUF6570 domain-containing protein</fullName>
    </recommendedName>
</protein>
<name>A0A4S8LGK2_DENBC</name>
<evidence type="ECO:0000313" key="3">
    <source>
        <dbReference type="Proteomes" id="UP000297245"/>
    </source>
</evidence>
<accession>A0A4S8LGK2</accession>
<keyword evidence="3" id="KW-1185">Reference proteome</keyword>
<dbReference type="OrthoDB" id="3235800at2759"/>
<organism evidence="2 3">
    <name type="scientific">Dendrothele bispora (strain CBS 962.96)</name>
    <dbReference type="NCBI Taxonomy" id="1314807"/>
    <lineage>
        <taxon>Eukaryota</taxon>
        <taxon>Fungi</taxon>
        <taxon>Dikarya</taxon>
        <taxon>Basidiomycota</taxon>
        <taxon>Agaricomycotina</taxon>
        <taxon>Agaricomycetes</taxon>
        <taxon>Agaricomycetidae</taxon>
        <taxon>Agaricales</taxon>
        <taxon>Agaricales incertae sedis</taxon>
        <taxon>Dendrothele</taxon>
    </lineage>
</organism>
<gene>
    <name evidence="2" type="ORF">K435DRAFT_821734</name>
</gene>
<dbReference type="Proteomes" id="UP000297245">
    <property type="component" value="Unassembled WGS sequence"/>
</dbReference>
<proteinExistence type="predicted"/>
<dbReference type="AlphaFoldDB" id="A0A4S8LGK2"/>
<dbReference type="InterPro" id="IPR046700">
    <property type="entry name" value="DUF6570"/>
</dbReference>
<sequence>MIARCRAKCWIIQMKEEERASDPITQRGVKGHIIIYPQQPSAVAKLLPPSIEEISSPICVLFIGSQPPSSEWLRTKAKPLTVRPAVVRRALQWLKLHNRLYKDIEINNQVLDNLPDNYVLPVHIEHIPSNESLDTLTSRYDSISVPGQSSDPDRAGASANTDVPFESVVVTDVDGNASANELRAAAMSHVKKGGGYVQVAHDAVPANEFYNPDLFPMIYPTLFPYGVGGFENSKRSSSISFKRHNIILFCLLHSIYSNVEKYC</sequence>
<dbReference type="Pfam" id="PF20209">
    <property type="entry name" value="DUF6570"/>
    <property type="match status" value="1"/>
</dbReference>
<evidence type="ECO:0000313" key="2">
    <source>
        <dbReference type="EMBL" id="THU88124.1"/>
    </source>
</evidence>
<feature type="domain" description="DUF6570" evidence="1">
    <location>
        <begin position="1"/>
        <end position="112"/>
    </location>
</feature>